<organism evidence="3 4">
    <name type="scientific">Aquibaculum arenosum</name>
    <dbReference type="NCBI Taxonomy" id="3032591"/>
    <lineage>
        <taxon>Bacteria</taxon>
        <taxon>Pseudomonadati</taxon>
        <taxon>Pseudomonadota</taxon>
        <taxon>Alphaproteobacteria</taxon>
        <taxon>Rhodospirillales</taxon>
        <taxon>Rhodovibrionaceae</taxon>
        <taxon>Aquibaculum</taxon>
    </lineage>
</organism>
<dbReference type="PANTHER" id="PTHR30143">
    <property type="entry name" value="ACID HYDRATASE"/>
    <property type="match status" value="1"/>
</dbReference>
<sequence>MQASEHDTLAQQVLALRGTGDQVTPFTESQPGLDITEAYGVGARLRVLREGAGDSVVGRKIGFTNRSIWPEFGINQPIWGYVYASTLQDLAEVQEGFSLSGLPEPKIEPEIILGLGRAPEPGMDESDLFACLDWVSHGFEIVQSIFPGWRFAAPDTIAGGGLHGALLVGPKRKPGSEVGLEALHAFDIAIQRNGEPMDRGKATNVLGGPLTALRHLVELLPRDPYNPPLAAGEVVTTGTLTRAFDAAPGETWETSLEGIDLPGARLRFT</sequence>
<dbReference type="SUPFAM" id="SSF56529">
    <property type="entry name" value="FAH"/>
    <property type="match status" value="1"/>
</dbReference>
<dbReference type="EMBL" id="JARHUD010000010">
    <property type="protein sequence ID" value="MDF2097179.1"/>
    <property type="molecule type" value="Genomic_DNA"/>
</dbReference>
<dbReference type="RefSeq" id="WP_275823960.1">
    <property type="nucleotide sequence ID" value="NZ_JARHUD010000010.1"/>
</dbReference>
<comment type="caution">
    <text evidence="3">The sequence shown here is derived from an EMBL/GenBank/DDBJ whole genome shotgun (WGS) entry which is preliminary data.</text>
</comment>
<dbReference type="InterPro" id="IPR036663">
    <property type="entry name" value="Fumarylacetoacetase_C_sf"/>
</dbReference>
<evidence type="ECO:0000256" key="1">
    <source>
        <dbReference type="ARBA" id="ARBA00023239"/>
    </source>
</evidence>
<keyword evidence="1" id="KW-0456">Lyase</keyword>
<keyword evidence="4" id="KW-1185">Reference proteome</keyword>
<accession>A0ABT5YSH9</accession>
<evidence type="ECO:0000313" key="3">
    <source>
        <dbReference type="EMBL" id="MDF2097179.1"/>
    </source>
</evidence>
<protein>
    <submittedName>
        <fullName evidence="3">Hydratase</fullName>
    </submittedName>
</protein>
<dbReference type="InterPro" id="IPR011234">
    <property type="entry name" value="Fumarylacetoacetase-like_C"/>
</dbReference>
<dbReference type="Proteomes" id="UP001215503">
    <property type="component" value="Unassembled WGS sequence"/>
</dbReference>
<evidence type="ECO:0000259" key="2">
    <source>
        <dbReference type="Pfam" id="PF01557"/>
    </source>
</evidence>
<evidence type="ECO:0000313" key="4">
    <source>
        <dbReference type="Proteomes" id="UP001215503"/>
    </source>
</evidence>
<feature type="domain" description="Fumarylacetoacetase-like C-terminal" evidence="2">
    <location>
        <begin position="155"/>
        <end position="259"/>
    </location>
</feature>
<dbReference type="InterPro" id="IPR050772">
    <property type="entry name" value="Hydratase-Decarb/MhpD_sf"/>
</dbReference>
<dbReference type="Pfam" id="PF01557">
    <property type="entry name" value="FAA_hydrolase"/>
    <property type="match status" value="1"/>
</dbReference>
<reference evidence="3 4" key="1">
    <citation type="submission" date="2023-03" db="EMBL/GenBank/DDBJ databases">
        <title>Fodinicurvata sp. CAU 1616 isolated from sea sendiment.</title>
        <authorList>
            <person name="Kim W."/>
        </authorList>
    </citation>
    <scope>NUCLEOTIDE SEQUENCE [LARGE SCALE GENOMIC DNA]</scope>
    <source>
        <strain evidence="3 4">CAU 1616</strain>
    </source>
</reference>
<dbReference type="PANTHER" id="PTHR30143:SF0">
    <property type="entry name" value="2-KETO-4-PENTENOATE HYDRATASE"/>
    <property type="match status" value="1"/>
</dbReference>
<proteinExistence type="predicted"/>
<gene>
    <name evidence="3" type="ORF">P2G67_14450</name>
</gene>
<dbReference type="Gene3D" id="3.90.850.10">
    <property type="entry name" value="Fumarylacetoacetase-like, C-terminal domain"/>
    <property type="match status" value="1"/>
</dbReference>
<name>A0ABT5YSH9_9PROT</name>